<proteinExistence type="predicted"/>
<dbReference type="EMBL" id="JABXXO010000003">
    <property type="protein sequence ID" value="KAF7783049.1"/>
    <property type="molecule type" value="Genomic_DNA"/>
</dbReference>
<protein>
    <submittedName>
        <fullName evidence="1">Uncharacterized protein</fullName>
    </submittedName>
</protein>
<gene>
    <name evidence="1" type="ORF">Agabi119p4_2425</name>
</gene>
<sequence length="74" mass="8337">MLRINVNSIHSETSIRSLLYLGRSGRRVILVTPQICCAILALVTTGRDHRNNRVIAVGLTSCLQYHKTFTKRVT</sequence>
<dbReference type="Proteomes" id="UP000629468">
    <property type="component" value="Unassembled WGS sequence"/>
</dbReference>
<evidence type="ECO:0000313" key="2">
    <source>
        <dbReference type="Proteomes" id="UP000629468"/>
    </source>
</evidence>
<dbReference type="AlphaFoldDB" id="A0A8H7F949"/>
<name>A0A8H7F949_AGABI</name>
<organism evidence="1 2">
    <name type="scientific">Agaricus bisporus var. burnettii</name>
    <dbReference type="NCBI Taxonomy" id="192524"/>
    <lineage>
        <taxon>Eukaryota</taxon>
        <taxon>Fungi</taxon>
        <taxon>Dikarya</taxon>
        <taxon>Basidiomycota</taxon>
        <taxon>Agaricomycotina</taxon>
        <taxon>Agaricomycetes</taxon>
        <taxon>Agaricomycetidae</taxon>
        <taxon>Agaricales</taxon>
        <taxon>Agaricineae</taxon>
        <taxon>Agaricaceae</taxon>
        <taxon>Agaricus</taxon>
    </lineage>
</organism>
<reference evidence="1 2" key="1">
    <citation type="journal article" name="Sci. Rep.">
        <title>Telomere-to-telomere assembled and centromere annotated genomes of the two main subspecies of the button mushroom Agaricus bisporus reveal especially polymorphic chromosome ends.</title>
        <authorList>
            <person name="Sonnenberg A.S.M."/>
            <person name="Sedaghat-Telgerd N."/>
            <person name="Lavrijssen B."/>
            <person name="Ohm R.A."/>
            <person name="Hendrickx P.M."/>
            <person name="Scholtmeijer K."/>
            <person name="Baars J.J.P."/>
            <person name="van Peer A."/>
        </authorList>
    </citation>
    <scope>NUCLEOTIDE SEQUENCE [LARGE SCALE GENOMIC DNA]</scope>
    <source>
        <strain evidence="1 2">H119_p4</strain>
    </source>
</reference>
<comment type="caution">
    <text evidence="1">The sequence shown here is derived from an EMBL/GenBank/DDBJ whole genome shotgun (WGS) entry which is preliminary data.</text>
</comment>
<accession>A0A8H7F949</accession>
<evidence type="ECO:0000313" key="1">
    <source>
        <dbReference type="EMBL" id="KAF7783049.1"/>
    </source>
</evidence>